<evidence type="ECO:0000313" key="4">
    <source>
        <dbReference type="Proteomes" id="UP000284049"/>
    </source>
</evidence>
<name>A0A423GDD0_9PSED</name>
<reference evidence="3 4" key="1">
    <citation type="submission" date="2016-10" db="EMBL/GenBank/DDBJ databases">
        <title>Comparative genome analysis of multiple Pseudomonas spp. focuses on biocontrol and plant growth promoting traits.</title>
        <authorList>
            <person name="Tao X.-Y."/>
            <person name="Taylor C.G."/>
        </authorList>
    </citation>
    <scope>NUCLEOTIDE SEQUENCE [LARGE SCALE GENOMIC DNA]</scope>
    <source>
        <strain evidence="3 4">Wood3</strain>
    </source>
</reference>
<feature type="domain" description="DUF551" evidence="2">
    <location>
        <begin position="78"/>
        <end position="93"/>
    </location>
</feature>
<feature type="region of interest" description="Disordered" evidence="1">
    <location>
        <begin position="74"/>
        <end position="94"/>
    </location>
</feature>
<accession>A0A423GDD0</accession>
<proteinExistence type="predicted"/>
<evidence type="ECO:0000259" key="2">
    <source>
        <dbReference type="Pfam" id="PF04448"/>
    </source>
</evidence>
<gene>
    <name evidence="3" type="ORF">BK652_09675</name>
</gene>
<dbReference type="EMBL" id="MOBC01000005">
    <property type="protein sequence ID" value="ROM84842.1"/>
    <property type="molecule type" value="Genomic_DNA"/>
</dbReference>
<evidence type="ECO:0000313" key="3">
    <source>
        <dbReference type="EMBL" id="ROM84842.1"/>
    </source>
</evidence>
<dbReference type="Proteomes" id="UP000284049">
    <property type="component" value="Unassembled WGS sequence"/>
</dbReference>
<protein>
    <recommendedName>
        <fullName evidence="2">DUF551 domain-containing protein</fullName>
    </recommendedName>
</protein>
<organism evidence="3 4">
    <name type="scientific">Pseudomonas brassicacearum</name>
    <dbReference type="NCBI Taxonomy" id="930166"/>
    <lineage>
        <taxon>Bacteria</taxon>
        <taxon>Pseudomonadati</taxon>
        <taxon>Pseudomonadota</taxon>
        <taxon>Gammaproteobacteria</taxon>
        <taxon>Pseudomonadales</taxon>
        <taxon>Pseudomonadaceae</taxon>
        <taxon>Pseudomonas</taxon>
    </lineage>
</organism>
<dbReference type="AlphaFoldDB" id="A0A423GDD0"/>
<dbReference type="InterPro" id="IPR007539">
    <property type="entry name" value="DUF551"/>
</dbReference>
<comment type="caution">
    <text evidence="3">The sequence shown here is derived from an EMBL/GenBank/DDBJ whole genome shotgun (WGS) entry which is preliminary data.</text>
</comment>
<sequence>MSDWQDIATAPLDGTEILLASIGQTFDGVPVPPRVTLGHYTVGDELLRDAGDCGGACRCPEYEEIEPFWMSWDGGFTDENPPTHWQPLPAPPTE</sequence>
<dbReference type="RefSeq" id="WP_123578698.1">
    <property type="nucleotide sequence ID" value="NZ_MOBC01000005.1"/>
</dbReference>
<evidence type="ECO:0000256" key="1">
    <source>
        <dbReference type="SAM" id="MobiDB-lite"/>
    </source>
</evidence>
<dbReference type="Pfam" id="PF04448">
    <property type="entry name" value="DUF551"/>
    <property type="match status" value="1"/>
</dbReference>